<keyword evidence="3" id="KW-1185">Reference proteome</keyword>
<evidence type="ECO:0000313" key="3">
    <source>
        <dbReference type="Proteomes" id="UP001497472"/>
    </source>
</evidence>
<reference evidence="2 3" key="1">
    <citation type="submission" date="2023-11" db="EMBL/GenBank/DDBJ databases">
        <authorList>
            <person name="Okamura Y."/>
        </authorList>
    </citation>
    <scope>NUCLEOTIDE SEQUENCE [LARGE SCALE GENOMIC DNA]</scope>
</reference>
<feature type="region of interest" description="Disordered" evidence="1">
    <location>
        <begin position="1"/>
        <end position="40"/>
    </location>
</feature>
<dbReference type="EMBL" id="CAVLEF010000040">
    <property type="protein sequence ID" value="CAK1550000.1"/>
    <property type="molecule type" value="Genomic_DNA"/>
</dbReference>
<dbReference type="Proteomes" id="UP001497472">
    <property type="component" value="Unassembled WGS sequence"/>
</dbReference>
<sequence length="66" mass="6712">MVAGGAGCEAAARQTVRRGAKRRGGCGSARRRDAARLSVETRGPPALAALATRAAARPPLALYHAS</sequence>
<evidence type="ECO:0000256" key="1">
    <source>
        <dbReference type="SAM" id="MobiDB-lite"/>
    </source>
</evidence>
<evidence type="ECO:0000313" key="2">
    <source>
        <dbReference type="EMBL" id="CAK1550000.1"/>
    </source>
</evidence>
<name>A0AAV1JP58_9NEOP</name>
<organism evidence="2 3">
    <name type="scientific">Leptosia nina</name>
    <dbReference type="NCBI Taxonomy" id="320188"/>
    <lineage>
        <taxon>Eukaryota</taxon>
        <taxon>Metazoa</taxon>
        <taxon>Ecdysozoa</taxon>
        <taxon>Arthropoda</taxon>
        <taxon>Hexapoda</taxon>
        <taxon>Insecta</taxon>
        <taxon>Pterygota</taxon>
        <taxon>Neoptera</taxon>
        <taxon>Endopterygota</taxon>
        <taxon>Lepidoptera</taxon>
        <taxon>Glossata</taxon>
        <taxon>Ditrysia</taxon>
        <taxon>Papilionoidea</taxon>
        <taxon>Pieridae</taxon>
        <taxon>Pierinae</taxon>
        <taxon>Leptosia</taxon>
    </lineage>
</organism>
<proteinExistence type="predicted"/>
<gene>
    <name evidence="2" type="ORF">LNINA_LOCUS9252</name>
</gene>
<feature type="compositionally biased region" description="Basic residues" evidence="1">
    <location>
        <begin position="15"/>
        <end position="24"/>
    </location>
</feature>
<comment type="caution">
    <text evidence="2">The sequence shown here is derived from an EMBL/GenBank/DDBJ whole genome shotgun (WGS) entry which is preliminary data.</text>
</comment>
<accession>A0AAV1JP58</accession>
<protein>
    <submittedName>
        <fullName evidence="2">Uncharacterized protein</fullName>
    </submittedName>
</protein>
<dbReference type="AlphaFoldDB" id="A0AAV1JP58"/>